<sequence>MYVVVKVEPGPAMIELMTTLANCAMTFSVTDDLHKICASEAKKNSKEAEAQTDNGNQTDSPETRPPLTKKRKNGSDSSKSSTGNSSWKIQSFPIANQSPTSPVNTTNETSENNDSQSPNSKTEEDFPLTTTEEQNQLIMSLFRNDLLKCEVEDSTDDFEDRGDTIRNLSNLATTTYDAETFERQMAMFSDPNSLLTDPRRSAPKKRGICQMCHREVSVISTHKRRHAITHLGIKTLRCQLCNKYFSRPDLANPHFKRDHPNSVPIAFVDTISEEDAQKIRRMMTTCFPPIAGDEEIEDEQQAQARG</sequence>
<reference evidence="4 5" key="1">
    <citation type="journal article" date="2017" name="Curr. Biol.">
        <title>Genome architecture and evolution of a unichromosomal asexual nematode.</title>
        <authorList>
            <person name="Fradin H."/>
            <person name="Zegar C."/>
            <person name="Gutwein M."/>
            <person name="Lucas J."/>
            <person name="Kovtun M."/>
            <person name="Corcoran D."/>
            <person name="Baugh L.R."/>
            <person name="Kiontke K."/>
            <person name="Gunsalus K."/>
            <person name="Fitch D.H."/>
            <person name="Piano F."/>
        </authorList>
    </citation>
    <scope>NUCLEOTIDE SEQUENCE [LARGE SCALE GENOMIC DNA]</scope>
    <source>
        <strain evidence="4">PF1309</strain>
    </source>
</reference>
<keyword evidence="1" id="KW-0863">Zinc-finger</keyword>
<gene>
    <name evidence="4" type="ORF">WR25_14491</name>
</gene>
<dbReference type="InterPro" id="IPR013087">
    <property type="entry name" value="Znf_C2H2_type"/>
</dbReference>
<feature type="compositionally biased region" description="Low complexity" evidence="2">
    <location>
        <begin position="75"/>
        <end position="88"/>
    </location>
</feature>
<dbReference type="SUPFAM" id="SSF57667">
    <property type="entry name" value="beta-beta-alpha zinc fingers"/>
    <property type="match status" value="1"/>
</dbReference>
<keyword evidence="1" id="KW-0862">Zinc</keyword>
<accession>A0A2A2J2S7</accession>
<proteinExistence type="predicted"/>
<name>A0A2A2J2S7_9BILA</name>
<dbReference type="EMBL" id="LIAE01010736">
    <property type="protein sequence ID" value="PAV55961.1"/>
    <property type="molecule type" value="Genomic_DNA"/>
</dbReference>
<evidence type="ECO:0000313" key="5">
    <source>
        <dbReference type="Proteomes" id="UP000218231"/>
    </source>
</evidence>
<dbReference type="PROSITE" id="PS00028">
    <property type="entry name" value="ZINC_FINGER_C2H2_1"/>
    <property type="match status" value="1"/>
</dbReference>
<comment type="caution">
    <text evidence="4">The sequence shown here is derived from an EMBL/GenBank/DDBJ whole genome shotgun (WGS) entry which is preliminary data.</text>
</comment>
<evidence type="ECO:0000256" key="2">
    <source>
        <dbReference type="SAM" id="MobiDB-lite"/>
    </source>
</evidence>
<keyword evidence="5" id="KW-1185">Reference proteome</keyword>
<protein>
    <recommendedName>
        <fullName evidence="3">C2H2-type domain-containing protein</fullName>
    </recommendedName>
</protein>
<dbReference type="AlphaFoldDB" id="A0A2A2J2S7"/>
<dbReference type="OrthoDB" id="10066279at2759"/>
<organism evidence="4 5">
    <name type="scientific">Diploscapter pachys</name>
    <dbReference type="NCBI Taxonomy" id="2018661"/>
    <lineage>
        <taxon>Eukaryota</taxon>
        <taxon>Metazoa</taxon>
        <taxon>Ecdysozoa</taxon>
        <taxon>Nematoda</taxon>
        <taxon>Chromadorea</taxon>
        <taxon>Rhabditida</taxon>
        <taxon>Rhabditina</taxon>
        <taxon>Rhabditomorpha</taxon>
        <taxon>Rhabditoidea</taxon>
        <taxon>Rhabditidae</taxon>
        <taxon>Diploscapter</taxon>
    </lineage>
</organism>
<feature type="region of interest" description="Disordered" evidence="2">
    <location>
        <begin position="42"/>
        <end position="130"/>
    </location>
</feature>
<feature type="compositionally biased region" description="Polar residues" evidence="2">
    <location>
        <begin position="51"/>
        <end position="60"/>
    </location>
</feature>
<evidence type="ECO:0000256" key="1">
    <source>
        <dbReference type="PROSITE-ProRule" id="PRU00042"/>
    </source>
</evidence>
<keyword evidence="1" id="KW-0479">Metal-binding</keyword>
<feature type="compositionally biased region" description="Low complexity" evidence="2">
    <location>
        <begin position="98"/>
        <end position="115"/>
    </location>
</feature>
<dbReference type="Proteomes" id="UP000218231">
    <property type="component" value="Unassembled WGS sequence"/>
</dbReference>
<dbReference type="InterPro" id="IPR036236">
    <property type="entry name" value="Znf_C2H2_sf"/>
</dbReference>
<feature type="domain" description="C2H2-type" evidence="3">
    <location>
        <begin position="236"/>
        <end position="264"/>
    </location>
</feature>
<evidence type="ECO:0000259" key="3">
    <source>
        <dbReference type="PROSITE" id="PS50157"/>
    </source>
</evidence>
<dbReference type="PROSITE" id="PS50157">
    <property type="entry name" value="ZINC_FINGER_C2H2_2"/>
    <property type="match status" value="1"/>
</dbReference>
<dbReference type="GO" id="GO:0008270">
    <property type="term" value="F:zinc ion binding"/>
    <property type="evidence" value="ECO:0007669"/>
    <property type="project" value="UniProtKB-KW"/>
</dbReference>
<dbReference type="Gene3D" id="3.30.160.60">
    <property type="entry name" value="Classic Zinc Finger"/>
    <property type="match status" value="1"/>
</dbReference>
<evidence type="ECO:0000313" key="4">
    <source>
        <dbReference type="EMBL" id="PAV55961.1"/>
    </source>
</evidence>